<organism evidence="6 7">
    <name type="scientific">Adlercreutzia muris</name>
    <dbReference type="NCBI Taxonomy" id="1796610"/>
    <lineage>
        <taxon>Bacteria</taxon>
        <taxon>Bacillati</taxon>
        <taxon>Actinomycetota</taxon>
        <taxon>Coriobacteriia</taxon>
        <taxon>Eggerthellales</taxon>
        <taxon>Eggerthellaceae</taxon>
        <taxon>Adlercreutzia</taxon>
    </lineage>
</organism>
<gene>
    <name evidence="6" type="ORF">F8D48_10255</name>
</gene>
<protein>
    <submittedName>
        <fullName evidence="6">NAD-dependent epimerase/dehydratase family protein</fullName>
    </submittedName>
</protein>
<dbReference type="Proteomes" id="UP000479639">
    <property type="component" value="Unassembled WGS sequence"/>
</dbReference>
<evidence type="ECO:0000313" key="6">
    <source>
        <dbReference type="EMBL" id="KAB1640716.1"/>
    </source>
</evidence>
<dbReference type="Pfam" id="PF01370">
    <property type="entry name" value="Epimerase"/>
    <property type="match status" value="1"/>
</dbReference>
<dbReference type="PANTHER" id="PTHR43078:SF6">
    <property type="entry name" value="UDP-GLUCURONIC ACID DECARBOXYLASE 1"/>
    <property type="match status" value="1"/>
</dbReference>
<comment type="caution">
    <text evidence="6">The sequence shown here is derived from an EMBL/GenBank/DDBJ whole genome shotgun (WGS) entry which is preliminary data.</text>
</comment>
<dbReference type="InterPro" id="IPR001509">
    <property type="entry name" value="Epimerase_deHydtase"/>
</dbReference>
<keyword evidence="2" id="KW-0210">Decarboxylase</keyword>
<evidence type="ECO:0000256" key="4">
    <source>
        <dbReference type="ARBA" id="ARBA00023239"/>
    </source>
</evidence>
<name>A0A7C8FZB6_9ACTN</name>
<comment type="cofactor">
    <cofactor evidence="1">
        <name>NAD(+)</name>
        <dbReference type="ChEBI" id="CHEBI:57540"/>
    </cofactor>
</comment>
<reference evidence="6 7" key="1">
    <citation type="submission" date="2019-09" db="EMBL/GenBank/DDBJ databases">
        <title>Whole genome shotgun sequencing (WGS) of Ellagibacter isourolithinifaciens DSM 104140(T) and Adlercreutzia muris DSM 29508(T).</title>
        <authorList>
            <person name="Stoll D.A."/>
            <person name="Danylec N."/>
            <person name="Huch M."/>
        </authorList>
    </citation>
    <scope>NUCLEOTIDE SEQUENCE [LARGE SCALE GENOMIC DNA]</scope>
    <source>
        <strain evidence="6 7">DSM 29508</strain>
    </source>
</reference>
<dbReference type="RefSeq" id="WP_151431813.1">
    <property type="nucleotide sequence ID" value="NZ_WAJS01000040.1"/>
</dbReference>
<dbReference type="GO" id="GO:0042732">
    <property type="term" value="P:D-xylose metabolic process"/>
    <property type="evidence" value="ECO:0007669"/>
    <property type="project" value="InterPro"/>
</dbReference>
<keyword evidence="7" id="KW-1185">Reference proteome</keyword>
<dbReference type="Gene3D" id="3.40.50.720">
    <property type="entry name" value="NAD(P)-binding Rossmann-like Domain"/>
    <property type="match status" value="1"/>
</dbReference>
<keyword evidence="3" id="KW-0520">NAD</keyword>
<dbReference type="GO" id="GO:0048040">
    <property type="term" value="F:UDP-glucuronate decarboxylase activity"/>
    <property type="evidence" value="ECO:0007669"/>
    <property type="project" value="TreeGrafter"/>
</dbReference>
<evidence type="ECO:0000313" key="7">
    <source>
        <dbReference type="Proteomes" id="UP000479639"/>
    </source>
</evidence>
<dbReference type="GO" id="GO:0005737">
    <property type="term" value="C:cytoplasm"/>
    <property type="evidence" value="ECO:0007669"/>
    <property type="project" value="TreeGrafter"/>
</dbReference>
<dbReference type="InterPro" id="IPR036291">
    <property type="entry name" value="NAD(P)-bd_dom_sf"/>
</dbReference>
<dbReference type="InterPro" id="IPR044516">
    <property type="entry name" value="UXS-like"/>
</dbReference>
<dbReference type="GO" id="GO:0070403">
    <property type="term" value="F:NAD+ binding"/>
    <property type="evidence" value="ECO:0007669"/>
    <property type="project" value="InterPro"/>
</dbReference>
<evidence type="ECO:0000256" key="3">
    <source>
        <dbReference type="ARBA" id="ARBA00023027"/>
    </source>
</evidence>
<dbReference type="EMBL" id="WAJS01000040">
    <property type="protein sequence ID" value="KAB1640716.1"/>
    <property type="molecule type" value="Genomic_DNA"/>
</dbReference>
<evidence type="ECO:0000256" key="2">
    <source>
        <dbReference type="ARBA" id="ARBA00022793"/>
    </source>
</evidence>
<keyword evidence="4" id="KW-0456">Lyase</keyword>
<proteinExistence type="predicted"/>
<feature type="domain" description="NAD-dependent epimerase/dehydratase" evidence="5">
    <location>
        <begin position="27"/>
        <end position="275"/>
    </location>
</feature>
<dbReference type="PANTHER" id="PTHR43078">
    <property type="entry name" value="UDP-GLUCURONIC ACID DECARBOXYLASE-RELATED"/>
    <property type="match status" value="1"/>
</dbReference>
<dbReference type="AlphaFoldDB" id="A0A7C8FZB6"/>
<evidence type="ECO:0000256" key="1">
    <source>
        <dbReference type="ARBA" id="ARBA00001911"/>
    </source>
</evidence>
<accession>A0A7C8FZB6</accession>
<evidence type="ECO:0000259" key="5">
    <source>
        <dbReference type="Pfam" id="PF01370"/>
    </source>
</evidence>
<dbReference type="SUPFAM" id="SSF51735">
    <property type="entry name" value="NAD(P)-binding Rossmann-fold domains"/>
    <property type="match status" value="1"/>
</dbReference>
<sequence>MFDIYAESRALARTATLSWDRLEGRRVLITGATGLIGFACARLLLERNRLGAGRQTSVLCLVRSEEKAREVFSAYGDTDGLELIAGSVEDFPWPGGPIDYIVHTACPTASKFFAEHPVETADALVLGTRRVLELARAKGSAGVVYASSMEAYGDGNAEPGLENLLDEGQVGYVDPLRVRSCYPEGKRMAEQYCCAYASEYGVPATVVRLAQTFGPGIPQTDGRLFAMCARSALAGQDIVLKTTGASTRMYLYTADAVSALLTVLLYGEPGTAYNAANPATYTSVREMAELVAGLAPSHPVDVRCEVDPAAPYPPEHHLPLDVSRLEALGWAPTHDLTGMYRNLMAYLEG</sequence>